<dbReference type="Proteomes" id="UP001234216">
    <property type="component" value="Unassembled WGS sequence"/>
</dbReference>
<sequence length="168" mass="18433">MTSNHPDNSDIRHRTPQERAQRGKADQSVPAPFAGADDHGTQGERVVSGRRLMQATSDIFLGWERVEGIDGRRRDFFVRQLRDWKGIAVPEAMAPAGMRTFGELCGATPARAHARSGDRIAIVAYLGGGDCFDRALVTFAERYADQNEKDHQALVDAVRTGRVTAQAA</sequence>
<evidence type="ECO:0000313" key="3">
    <source>
        <dbReference type="Proteomes" id="UP001234216"/>
    </source>
</evidence>
<accession>A0AAW8FRY6</accession>
<proteinExistence type="predicted"/>
<dbReference type="InterPro" id="IPR018721">
    <property type="entry name" value="DUF2252"/>
</dbReference>
<name>A0AAW8FRY6_9ACTN</name>
<protein>
    <recommendedName>
        <fullName evidence="4">DUF2252 domain-containing protein</fullName>
    </recommendedName>
</protein>
<dbReference type="AlphaFoldDB" id="A0AAW8FRY6"/>
<dbReference type="PANTHER" id="PTHR39441">
    <property type="entry name" value="DUF2252 DOMAIN-CONTAINING PROTEIN"/>
    <property type="match status" value="1"/>
</dbReference>
<comment type="caution">
    <text evidence="2">The sequence shown here is derived from an EMBL/GenBank/DDBJ whole genome shotgun (WGS) entry which is preliminary data.</text>
</comment>
<dbReference type="EMBL" id="JAUSZV010000005">
    <property type="protein sequence ID" value="MDQ0912552.1"/>
    <property type="molecule type" value="Genomic_DNA"/>
</dbReference>
<feature type="compositionally biased region" description="Basic and acidic residues" evidence="1">
    <location>
        <begin position="7"/>
        <end position="25"/>
    </location>
</feature>
<feature type="region of interest" description="Disordered" evidence="1">
    <location>
        <begin position="1"/>
        <end position="44"/>
    </location>
</feature>
<reference evidence="2" key="1">
    <citation type="submission" date="2023-07" db="EMBL/GenBank/DDBJ databases">
        <title>Comparative genomics of wheat-associated soil bacteria to identify genetic determinants of phenazine resistance.</title>
        <authorList>
            <person name="Mouncey N."/>
        </authorList>
    </citation>
    <scope>NUCLEOTIDE SEQUENCE</scope>
    <source>
        <strain evidence="2">V4I22</strain>
    </source>
</reference>
<evidence type="ECO:0000256" key="1">
    <source>
        <dbReference type="SAM" id="MobiDB-lite"/>
    </source>
</evidence>
<evidence type="ECO:0008006" key="4">
    <source>
        <dbReference type="Google" id="ProtNLM"/>
    </source>
</evidence>
<dbReference type="Pfam" id="PF10009">
    <property type="entry name" value="DUF2252"/>
    <property type="match status" value="1"/>
</dbReference>
<evidence type="ECO:0000313" key="2">
    <source>
        <dbReference type="EMBL" id="MDQ0912552.1"/>
    </source>
</evidence>
<gene>
    <name evidence="2" type="ORF">QFZ22_008537</name>
</gene>
<dbReference type="PANTHER" id="PTHR39441:SF1">
    <property type="entry name" value="DUF2252 DOMAIN-CONTAINING PROTEIN"/>
    <property type="match status" value="1"/>
</dbReference>
<organism evidence="2 3">
    <name type="scientific">Streptomyces canus</name>
    <dbReference type="NCBI Taxonomy" id="58343"/>
    <lineage>
        <taxon>Bacteria</taxon>
        <taxon>Bacillati</taxon>
        <taxon>Actinomycetota</taxon>
        <taxon>Actinomycetes</taxon>
        <taxon>Kitasatosporales</taxon>
        <taxon>Streptomycetaceae</taxon>
        <taxon>Streptomyces</taxon>
        <taxon>Streptomyces aurantiacus group</taxon>
    </lineage>
</organism>